<evidence type="ECO:0000313" key="4">
    <source>
        <dbReference type="Proteomes" id="UP000293195"/>
    </source>
</evidence>
<reference evidence="1" key="2">
    <citation type="journal article" date="2019" name="bioRxiv">
        <title>Genomics, evolutionary history and diagnostics of the Alternaria alternata species group including apple and Asian pear pathotypes.</title>
        <authorList>
            <person name="Armitage A.D."/>
            <person name="Cockerton H.M."/>
            <person name="Sreenivasaprasad S."/>
            <person name="Woodhall J.W."/>
            <person name="Lane C.R."/>
            <person name="Harrison R.J."/>
            <person name="Clarkson J.P."/>
        </authorList>
    </citation>
    <scope>NUCLEOTIDE SEQUENCE</scope>
    <source>
        <strain evidence="1">FERA 1164</strain>
        <strain evidence="2">FERA 635</strain>
    </source>
</reference>
<dbReference type="EMBL" id="PDXB01000027">
    <property type="protein sequence ID" value="RYN22724.1"/>
    <property type="molecule type" value="Genomic_DNA"/>
</dbReference>
<reference evidence="1" key="1">
    <citation type="submission" date="2017-10" db="EMBL/GenBank/DDBJ databases">
        <authorList>
            <person name="Armitage A.D."/>
            <person name="Barbara D.J."/>
            <person name="Woodhall J.W."/>
            <person name="Sreenivasaprasad S."/>
            <person name="Lane C.R."/>
            <person name="Clarkson J.P."/>
            <person name="Harrison R.J."/>
        </authorList>
    </citation>
    <scope>NUCLEOTIDE SEQUENCE</scope>
    <source>
        <strain evidence="1">FERA 1164</strain>
        <strain evidence="2">FERA 635</strain>
    </source>
</reference>
<protein>
    <recommendedName>
        <fullName evidence="5">Heterokaryon incompatibility domain-containing protein</fullName>
    </recommendedName>
</protein>
<sequence>MCYEGTGYYDVSLTKKQHTTFNKPMACFLQDFLWVLPQESLVRTLGPSTSLCPPFYEKSVEDNEEECRNAGKIKLVDVMDMSYHEVGENLGRPGDRVSLPEGIGNVIARFCMGKMIFIFFFVSCVDMNLVPCPSAACRARRRMFDETAPQCSWKSFRDFIVTALGCLGQEFMCVFSESESLTRILRSHTQVSGVSHDKDKKAIALQRSYCMDIRGIVDLYSWMHRLSYGNWNYTDNLSRLWNPGHVELASRALQASFADQLLCPNRIWNLSFQSPRGLADVPHLVEQGMLQFVSIDQSEPSSNHESCTDQNCLLSRLNTTVVPQTHRCRTGDCRAQTKFSIDLLNHVYRPNYYQKWRNTSWSLPKSNNELQTTYEPRLYDVDDEHTEGYMALSHVWSDGTGGGNKDPGLVNQCLFNYFANIAMRLDCSRLWWDTVCIPTEREARNIAINNIIETFRRANVTVVHDLALTKVPWTENGTPAVALVLSSWFTRGWTAAELWASRKHPVKVLFGDPNNMTGPPLIKDLDDDILARDVSVYPSLDGDAYKMISDPRKHAPSMAHLLATDIIRLLRPQDDEFFVMSFSRLTRMLRTRSTAWPRDQLVIAGLMCDKALAQKTDREITIAILAHCAEIDFLDVLHGQVTRFDFCAPWEWCPPSLFDLGQTTGLPAPIGRIGSNRPVSISANGVLKFDSLTAYELLPEDILIPYDGHPALQARISAITMQIGRNSCLLLTDYDLEEEYGIYILAQPTRVSYRYSGQIRMGRRLICDLECHWLGCVSLSKSAHDNSDERWCTEDIDTVSFGCRSDGSDIALPMTTLSLGISMRSYIKARDFGTHLRWYLTDIFPDRDSPTYLDQPVQMYGLEELGSLDEQFTCLRSLCRDMGEALPPRISRRGLHTLEPIVVFDPSASENLIWIRYLDQLVRVWERFRHSKDIDGTSISSKIEYKPGDQIELIWGFPHRLDNPRSEIAGEDRCFQPAVYKSTFRAVHNPIEPEYQAYMISIGRHTVASQIKPIIDFADFDDAVFVISGWRCSREQSALERGRIPAAIVSRYRDVVEDIDTLDLSME</sequence>
<dbReference type="EMBL" id="PDXF01000096">
    <property type="protein sequence ID" value="RYN88487.1"/>
    <property type="molecule type" value="Genomic_DNA"/>
</dbReference>
<comment type="caution">
    <text evidence="1">The sequence shown here is derived from an EMBL/GenBank/DDBJ whole genome shotgun (WGS) entry which is preliminary data.</text>
</comment>
<dbReference type="Proteomes" id="UP000292340">
    <property type="component" value="Unassembled WGS sequence"/>
</dbReference>
<dbReference type="AlphaFoldDB" id="A0A4Q4QSB3"/>
<accession>A0A4Q4QSB3</accession>
<dbReference type="PANTHER" id="PTHR39596:SF2">
    <property type="entry name" value="HET DOMAIN PROTEIN (AFU_ORTHOLOGUE AFUA_1G17550)-RELATED"/>
    <property type="match status" value="1"/>
</dbReference>
<dbReference type="OrthoDB" id="3800849at2759"/>
<keyword evidence="4" id="KW-1185">Reference proteome</keyword>
<name>A0A4Q4QSB3_9PLEO</name>
<evidence type="ECO:0000313" key="3">
    <source>
        <dbReference type="Proteomes" id="UP000292340"/>
    </source>
</evidence>
<evidence type="ECO:0000313" key="1">
    <source>
        <dbReference type="EMBL" id="RYN22724.1"/>
    </source>
</evidence>
<evidence type="ECO:0008006" key="5">
    <source>
        <dbReference type="Google" id="ProtNLM"/>
    </source>
</evidence>
<evidence type="ECO:0000313" key="2">
    <source>
        <dbReference type="EMBL" id="RYN88487.1"/>
    </source>
</evidence>
<organism evidence="1 3">
    <name type="scientific">Alternaria tenuissima</name>
    <dbReference type="NCBI Taxonomy" id="119927"/>
    <lineage>
        <taxon>Eukaryota</taxon>
        <taxon>Fungi</taxon>
        <taxon>Dikarya</taxon>
        <taxon>Ascomycota</taxon>
        <taxon>Pezizomycotina</taxon>
        <taxon>Dothideomycetes</taxon>
        <taxon>Pleosporomycetidae</taxon>
        <taxon>Pleosporales</taxon>
        <taxon>Pleosporineae</taxon>
        <taxon>Pleosporaceae</taxon>
        <taxon>Alternaria</taxon>
        <taxon>Alternaria sect. Alternaria</taxon>
        <taxon>Alternaria alternata complex</taxon>
    </lineage>
</organism>
<dbReference type="Proteomes" id="UP000293195">
    <property type="component" value="Unassembled WGS sequence"/>
</dbReference>
<gene>
    <name evidence="1" type="ORF">AA0115_g8962</name>
    <name evidence="2" type="ORF">AA0119_g11789</name>
</gene>
<proteinExistence type="predicted"/>
<dbReference type="PANTHER" id="PTHR39596">
    <property type="match status" value="1"/>
</dbReference>